<reference evidence="2 3" key="1">
    <citation type="submission" date="2023-09" db="EMBL/GenBank/DDBJ databases">
        <authorList>
            <person name="Wang M."/>
        </authorList>
    </citation>
    <scope>NUCLEOTIDE SEQUENCE [LARGE SCALE GENOMIC DNA]</scope>
    <source>
        <strain evidence="2">GT-2023</strain>
        <tissue evidence="2">Liver</tissue>
    </source>
</reference>
<feature type="region of interest" description="Disordered" evidence="1">
    <location>
        <begin position="1"/>
        <end position="97"/>
    </location>
</feature>
<evidence type="ECO:0000313" key="2">
    <source>
        <dbReference type="EMBL" id="KAL1268153.1"/>
    </source>
</evidence>
<feature type="compositionally biased region" description="Basic and acidic residues" evidence="1">
    <location>
        <begin position="63"/>
        <end position="97"/>
    </location>
</feature>
<evidence type="ECO:0000256" key="1">
    <source>
        <dbReference type="SAM" id="MobiDB-lite"/>
    </source>
</evidence>
<proteinExistence type="predicted"/>
<keyword evidence="3" id="KW-1185">Reference proteome</keyword>
<gene>
    <name evidence="2" type="ORF">QQF64_033516</name>
</gene>
<sequence length="97" mass="9574">MMAPGGADGERSHEGGMATDSRGPTDGSGAGGGGARGGDGEPMGQADGEDPEGHCGTGGTGDRCGDGDPEGRGGLRTEEEPEGRRSLTELEGWKDEA</sequence>
<feature type="compositionally biased region" description="Gly residues" evidence="1">
    <location>
        <begin position="26"/>
        <end position="41"/>
    </location>
</feature>
<protein>
    <submittedName>
        <fullName evidence="2">Uncharacterized protein</fullName>
    </submittedName>
</protein>
<evidence type="ECO:0000313" key="3">
    <source>
        <dbReference type="Proteomes" id="UP001558613"/>
    </source>
</evidence>
<accession>A0ABR3MU40</accession>
<dbReference type="Proteomes" id="UP001558613">
    <property type="component" value="Unassembled WGS sequence"/>
</dbReference>
<name>A0ABR3MU40_9TELE</name>
<comment type="caution">
    <text evidence="2">The sequence shown here is derived from an EMBL/GenBank/DDBJ whole genome shotgun (WGS) entry which is preliminary data.</text>
</comment>
<organism evidence="2 3">
    <name type="scientific">Cirrhinus molitorella</name>
    <name type="common">mud carp</name>
    <dbReference type="NCBI Taxonomy" id="172907"/>
    <lineage>
        <taxon>Eukaryota</taxon>
        <taxon>Metazoa</taxon>
        <taxon>Chordata</taxon>
        <taxon>Craniata</taxon>
        <taxon>Vertebrata</taxon>
        <taxon>Euteleostomi</taxon>
        <taxon>Actinopterygii</taxon>
        <taxon>Neopterygii</taxon>
        <taxon>Teleostei</taxon>
        <taxon>Ostariophysi</taxon>
        <taxon>Cypriniformes</taxon>
        <taxon>Cyprinidae</taxon>
        <taxon>Labeoninae</taxon>
        <taxon>Labeonini</taxon>
        <taxon>Cirrhinus</taxon>
    </lineage>
</organism>
<dbReference type="EMBL" id="JAYMGO010000009">
    <property type="protein sequence ID" value="KAL1268153.1"/>
    <property type="molecule type" value="Genomic_DNA"/>
</dbReference>